<name>A0A5B8HHZ2_9GAMM</name>
<accession>A0A5B8HHZ2</accession>
<dbReference type="RefSeq" id="WP_042871519.1">
    <property type="nucleotide sequence ID" value="NZ_CM001975.1"/>
</dbReference>
<evidence type="ECO:0000313" key="2">
    <source>
        <dbReference type="Proteomes" id="UP000320591"/>
    </source>
</evidence>
<dbReference type="EMBL" id="CP042220">
    <property type="protein sequence ID" value="QDX29535.1"/>
    <property type="molecule type" value="Genomic_DNA"/>
</dbReference>
<dbReference type="Proteomes" id="UP000320591">
    <property type="component" value="Chromosome"/>
</dbReference>
<dbReference type="KEGG" id="dic:Dpoa569_0001310"/>
<dbReference type="AlphaFoldDB" id="A0A5B8HHZ2"/>
<evidence type="ECO:0000313" key="1">
    <source>
        <dbReference type="EMBL" id="QDX29535.1"/>
    </source>
</evidence>
<gene>
    <name evidence="1" type="ORF">Dpoa569_0001310</name>
</gene>
<dbReference type="OrthoDB" id="6637553at2"/>
<keyword evidence="2" id="KW-1185">Reference proteome</keyword>
<reference evidence="1 2" key="1">
    <citation type="journal article" date="2019" name="Environ. Microbiol.">
        <title>The phytopathogenic nature of Dickeya aquatica 174/2 and the dynamic early evolution of Dickeya pathogenicity.</title>
        <authorList>
            <person name="Duprey A."/>
            <person name="Taib N."/>
            <person name="Leonard S."/>
            <person name="Garin T."/>
            <person name="Flandrois J.P."/>
            <person name="Nasser W."/>
            <person name="Brochier-Armanet C."/>
            <person name="Reverchon S."/>
        </authorList>
    </citation>
    <scope>NUCLEOTIDE SEQUENCE [LARGE SCALE GENOMIC DNA]</scope>
    <source>
        <strain evidence="1 2">NCPPB 569</strain>
    </source>
</reference>
<evidence type="ECO:0008006" key="3">
    <source>
        <dbReference type="Google" id="ProtNLM"/>
    </source>
</evidence>
<sequence length="75" mass="8771">MTKIIYPCETAAIFQDVIFIIRAQSRSDLFNEIDKAENFYLSYFPYATLENIWDGIRYSFNGLYLNAMQANREAA</sequence>
<dbReference type="STRING" id="568768.GCA_000406125_02547"/>
<protein>
    <recommendedName>
        <fullName evidence="3">DUF4197 domain-containing protein</fullName>
    </recommendedName>
</protein>
<organism evidence="1 2">
    <name type="scientific">Dickeya poaceiphila</name>
    <dbReference type="NCBI Taxonomy" id="568768"/>
    <lineage>
        <taxon>Bacteria</taxon>
        <taxon>Pseudomonadati</taxon>
        <taxon>Pseudomonadota</taxon>
        <taxon>Gammaproteobacteria</taxon>
        <taxon>Enterobacterales</taxon>
        <taxon>Pectobacteriaceae</taxon>
        <taxon>Dickeya</taxon>
    </lineage>
</organism>
<proteinExistence type="predicted"/>